<dbReference type="GeneID" id="95967666"/>
<dbReference type="RefSeq" id="WP_393970701.1">
    <property type="nucleotide sequence ID" value="NZ_CP133772.1"/>
</dbReference>
<evidence type="ECO:0000256" key="5">
    <source>
        <dbReference type="ARBA" id="ARBA00013950"/>
    </source>
</evidence>
<dbReference type="InterPro" id="IPR006399">
    <property type="entry name" value="Ribfl_synth_arc"/>
</dbReference>
<dbReference type="Gene3D" id="3.40.50.960">
    <property type="entry name" value="Lumazine/riboflavin synthase"/>
    <property type="match status" value="1"/>
</dbReference>
<comment type="pathway">
    <text evidence="2">Cofactor biosynthesis; riboflavin biosynthesis; riboflavin from 2-hydroxy-3-oxobutyl phosphate and 5-amino-6-(D-ribitylamino)uracil: step 2/2.</text>
</comment>
<dbReference type="GO" id="GO:0004746">
    <property type="term" value="F:riboflavin synthase activity"/>
    <property type="evidence" value="ECO:0007669"/>
    <property type="project" value="UniProtKB-UniRule"/>
</dbReference>
<proteinExistence type="inferred from homology"/>
<comment type="similarity">
    <text evidence="3 9">Belongs to the DMRL synthase family.</text>
</comment>
<dbReference type="NCBIfam" id="TIGR01506">
    <property type="entry name" value="ribC_arch"/>
    <property type="match status" value="1"/>
</dbReference>
<dbReference type="InterPro" id="IPR036467">
    <property type="entry name" value="LS/RS_sf"/>
</dbReference>
<evidence type="ECO:0000256" key="9">
    <source>
        <dbReference type="PIRNR" id="PIRNR015750"/>
    </source>
</evidence>
<comment type="catalytic activity">
    <reaction evidence="1 9">
        <text>2 6,7-dimethyl-8-(1-D-ribityl)lumazine + H(+) = 5-amino-6-(D-ribitylamino)uracil + riboflavin</text>
        <dbReference type="Rhea" id="RHEA:20772"/>
        <dbReference type="ChEBI" id="CHEBI:15378"/>
        <dbReference type="ChEBI" id="CHEBI:15934"/>
        <dbReference type="ChEBI" id="CHEBI:57986"/>
        <dbReference type="ChEBI" id="CHEBI:58201"/>
        <dbReference type="EC" id="2.5.1.9"/>
    </reaction>
</comment>
<reference evidence="10 11" key="1">
    <citation type="submission" date="2023-09" db="EMBL/GenBank/DDBJ databases">
        <authorList>
            <person name="Golyshina O.V."/>
            <person name="Lunev E.A."/>
            <person name="Bargiela R."/>
            <person name="Gaines M.C."/>
            <person name="Daum B."/>
            <person name="Bale N.J."/>
            <person name="Koenen M."/>
            <person name="Sinninghe Damst J.S."/>
            <person name="Yakimov M."/>
            <person name="Golyshin P.N."/>
        </authorList>
    </citation>
    <scope>NUCLEOTIDE SEQUENCE [LARGE SCALE GENOMIC DNA]</scope>
    <source>
        <strain evidence="10 11">M1</strain>
    </source>
</reference>
<evidence type="ECO:0000256" key="2">
    <source>
        <dbReference type="ARBA" id="ARBA00004887"/>
    </source>
</evidence>
<dbReference type="Pfam" id="PF00885">
    <property type="entry name" value="DMRL_synthase"/>
    <property type="match status" value="1"/>
</dbReference>
<organism evidence="10 11">
    <name type="scientific">Oxyplasma meridianum</name>
    <dbReference type="NCBI Taxonomy" id="3073602"/>
    <lineage>
        <taxon>Archaea</taxon>
        <taxon>Methanobacteriati</taxon>
        <taxon>Thermoplasmatota</taxon>
        <taxon>Thermoplasmata</taxon>
        <taxon>Thermoplasmatales</taxon>
        <taxon>Thermoplasmataceae</taxon>
        <taxon>Oxyplasma</taxon>
    </lineage>
</organism>
<accession>A0AAX4NHL4</accession>
<dbReference type="Proteomes" id="UP001451606">
    <property type="component" value="Chromosome"/>
</dbReference>
<sequence>MKLIGLVDTTFARFDMGRSVIQELNATGTGFRIMRYTVPGIKDIPVAAKKLIEEQGCDIIVACGMPGPKPVDKISAQIASTGIMQVQILTNKHIIEVFVHEDEAEGLKDLGILCDRRAREHAINAYHLLFDPEYLTRYAGRGLRQGYEDVGSTDDPLKGGIRH</sequence>
<evidence type="ECO:0000313" key="10">
    <source>
        <dbReference type="EMBL" id="WYY00362.1"/>
    </source>
</evidence>
<dbReference type="KEGG" id="omr:OXIME_000931"/>
<evidence type="ECO:0000256" key="1">
    <source>
        <dbReference type="ARBA" id="ARBA00000968"/>
    </source>
</evidence>
<dbReference type="EMBL" id="CP133772">
    <property type="protein sequence ID" value="WYY00362.1"/>
    <property type="molecule type" value="Genomic_DNA"/>
</dbReference>
<evidence type="ECO:0000256" key="8">
    <source>
        <dbReference type="NCBIfam" id="TIGR01506"/>
    </source>
</evidence>
<dbReference type="CDD" id="cd09210">
    <property type="entry name" value="Riboflavin_synthase_archaeal"/>
    <property type="match status" value="1"/>
</dbReference>
<dbReference type="GO" id="GO:0009349">
    <property type="term" value="C:riboflavin synthase complex"/>
    <property type="evidence" value="ECO:0007669"/>
    <property type="project" value="InterPro"/>
</dbReference>
<evidence type="ECO:0000256" key="6">
    <source>
        <dbReference type="ARBA" id="ARBA00022619"/>
    </source>
</evidence>
<keyword evidence="6 9" id="KW-0686">Riboflavin biosynthesis</keyword>
<evidence type="ECO:0000256" key="7">
    <source>
        <dbReference type="ARBA" id="ARBA00022679"/>
    </source>
</evidence>
<protein>
    <recommendedName>
        <fullName evidence="5 8">Riboflavin synthase</fullName>
        <ecNumber evidence="4 8">2.5.1.9</ecNumber>
    </recommendedName>
</protein>
<name>A0AAX4NHL4_9ARCH</name>
<evidence type="ECO:0000313" key="11">
    <source>
        <dbReference type="Proteomes" id="UP001451606"/>
    </source>
</evidence>
<dbReference type="InterPro" id="IPR002180">
    <property type="entry name" value="LS/RS"/>
</dbReference>
<dbReference type="AlphaFoldDB" id="A0AAX4NHL4"/>
<dbReference type="SUPFAM" id="SSF52121">
    <property type="entry name" value="Lumazine synthase"/>
    <property type="match status" value="1"/>
</dbReference>
<keyword evidence="11" id="KW-1185">Reference proteome</keyword>
<gene>
    <name evidence="10" type="primary">ribC</name>
    <name evidence="10" type="ORF">OXIME_000931</name>
</gene>
<keyword evidence="7 9" id="KW-0808">Transferase</keyword>
<dbReference type="EC" id="2.5.1.9" evidence="4 8"/>
<dbReference type="GO" id="GO:0009231">
    <property type="term" value="P:riboflavin biosynthetic process"/>
    <property type="evidence" value="ECO:0007669"/>
    <property type="project" value="UniProtKB-KW"/>
</dbReference>
<evidence type="ECO:0000256" key="3">
    <source>
        <dbReference type="ARBA" id="ARBA00007424"/>
    </source>
</evidence>
<evidence type="ECO:0000256" key="4">
    <source>
        <dbReference type="ARBA" id="ARBA00012827"/>
    </source>
</evidence>
<dbReference type="PIRSF" id="PIRSF015750">
    <property type="entry name" value="Ribfl_synth_arc"/>
    <property type="match status" value="1"/>
</dbReference>